<sequence>MELHRLHLSALLMVTEADLRVARAALDGSEEARRRYAAALARAVAAKSVTEELLLADPRQVVRV</sequence>
<gene>
    <name evidence="1" type="ordered locus">MYSTI_00551</name>
</gene>
<protein>
    <submittedName>
        <fullName evidence="1">Uncharacterized protein</fullName>
    </submittedName>
</protein>
<dbReference type="AlphaFoldDB" id="L7TZH0"/>
<organism evidence="1 2">
    <name type="scientific">Myxococcus stipitatus (strain DSM 14675 / JCM 12634 / Mx s8)</name>
    <dbReference type="NCBI Taxonomy" id="1278073"/>
    <lineage>
        <taxon>Bacteria</taxon>
        <taxon>Pseudomonadati</taxon>
        <taxon>Myxococcota</taxon>
        <taxon>Myxococcia</taxon>
        <taxon>Myxococcales</taxon>
        <taxon>Cystobacterineae</taxon>
        <taxon>Myxococcaceae</taxon>
        <taxon>Myxococcus</taxon>
    </lineage>
</organism>
<dbReference type="HOGENOM" id="CLU_2845232_0_0_7"/>
<dbReference type="Proteomes" id="UP000011131">
    <property type="component" value="Chromosome"/>
</dbReference>
<dbReference type="RefSeq" id="WP_015346164.1">
    <property type="nucleotide sequence ID" value="NC_020126.1"/>
</dbReference>
<reference evidence="1 2" key="1">
    <citation type="journal article" date="2013" name="Genome Announc.">
        <title>Complete genome sequence of Myxococcus stipitatus strain DSM 14675, a fruiting myxobacterium.</title>
        <authorList>
            <person name="Huntley S."/>
            <person name="Kneip S."/>
            <person name="Treuner-Lange A."/>
            <person name="Sogaard-Andersen L."/>
        </authorList>
    </citation>
    <scope>NUCLEOTIDE SEQUENCE [LARGE SCALE GENOMIC DNA]</scope>
    <source>
        <strain evidence="2">DSM 14675 / JCM 12634 / Mx s8</strain>
    </source>
</reference>
<proteinExistence type="predicted"/>
<dbReference type="PATRIC" id="fig|1278073.3.peg.572"/>
<keyword evidence="2" id="KW-1185">Reference proteome</keyword>
<evidence type="ECO:0000313" key="2">
    <source>
        <dbReference type="Proteomes" id="UP000011131"/>
    </source>
</evidence>
<dbReference type="STRING" id="1278073.MYSTI_00551"/>
<accession>L7TZH0</accession>
<evidence type="ECO:0000313" key="1">
    <source>
        <dbReference type="EMBL" id="AGC41901.1"/>
    </source>
</evidence>
<dbReference type="OrthoDB" id="5383413at2"/>
<name>L7TZH0_MYXSD</name>
<dbReference type="KEGG" id="msd:MYSTI_00551"/>
<dbReference type="EMBL" id="CP004025">
    <property type="protein sequence ID" value="AGC41901.1"/>
    <property type="molecule type" value="Genomic_DNA"/>
</dbReference>